<dbReference type="InterPro" id="IPR002686">
    <property type="entry name" value="Transposase_17"/>
</dbReference>
<dbReference type="PANTHER" id="PTHR34322">
    <property type="entry name" value="TRANSPOSASE, Y1_TNP DOMAIN-CONTAINING"/>
    <property type="match status" value="1"/>
</dbReference>
<evidence type="ECO:0000313" key="3">
    <source>
        <dbReference type="Proteomes" id="UP000236724"/>
    </source>
</evidence>
<protein>
    <recommendedName>
        <fullName evidence="1">Transposase IS200-like domain-containing protein</fullName>
    </recommendedName>
</protein>
<dbReference type="GO" id="GO:0003677">
    <property type="term" value="F:DNA binding"/>
    <property type="evidence" value="ECO:0007669"/>
    <property type="project" value="InterPro"/>
</dbReference>
<feature type="domain" description="Transposase IS200-like" evidence="1">
    <location>
        <begin position="12"/>
        <end position="192"/>
    </location>
</feature>
<dbReference type="SMART" id="SM01321">
    <property type="entry name" value="Y1_Tnp"/>
    <property type="match status" value="1"/>
</dbReference>
<dbReference type="GO" id="GO:0004803">
    <property type="term" value="F:transposase activity"/>
    <property type="evidence" value="ECO:0007669"/>
    <property type="project" value="InterPro"/>
</dbReference>
<reference evidence="2 3" key="1">
    <citation type="submission" date="2016-10" db="EMBL/GenBank/DDBJ databases">
        <authorList>
            <person name="de Groot N.N."/>
        </authorList>
    </citation>
    <scope>NUCLEOTIDE SEQUENCE [LARGE SCALE GENOMIC DNA]</scope>
    <source>
        <strain evidence="2">MBHS1</strain>
    </source>
</reference>
<sequence length="341" mass="39626">MPTPRKEQVSKYSNGHYHCISRAVRRAFLCGVDKQSGCNYEHRRQWILDRLEVLAGQFAVEVCAYTIMSNHYHLVLHVDYEQSLTWDAEEVVKRWCALFPPQALKDSDDKQIDTEVVNAYFARLAADEEKVTLWRERLADLSWFMRCLNEPIARQANKEDECTGRFWEGRFKSQALLDDAALISCMAYVDLNPVRVAITQTPEDSEFTSFAARVEIQKKSVSKSEPQSQWLLPFAESKKTGKPQATKNAHVCLPISQEEYFELVDWTGRCIRDGKRGAIPAHIRPILQRLEIKQDNWIDGIQHYGNHFYKVVGIMRHLLEETERQGRKWFKGQSAARLLYQ</sequence>
<dbReference type="RefSeq" id="WP_177428235.1">
    <property type="nucleotide sequence ID" value="NZ_FMSV02000158.1"/>
</dbReference>
<evidence type="ECO:0000313" key="2">
    <source>
        <dbReference type="EMBL" id="SEH05112.1"/>
    </source>
</evidence>
<dbReference type="AlphaFoldDB" id="A0A1H6F4T3"/>
<organism evidence="2 3">
    <name type="scientific">Candidatus Venteria ishoeyi</name>
    <dbReference type="NCBI Taxonomy" id="1899563"/>
    <lineage>
        <taxon>Bacteria</taxon>
        <taxon>Pseudomonadati</taxon>
        <taxon>Pseudomonadota</taxon>
        <taxon>Gammaproteobacteria</taxon>
        <taxon>Thiotrichales</taxon>
        <taxon>Thiotrichaceae</taxon>
        <taxon>Venteria</taxon>
    </lineage>
</organism>
<evidence type="ECO:0000259" key="1">
    <source>
        <dbReference type="SMART" id="SM01321"/>
    </source>
</evidence>
<proteinExistence type="predicted"/>
<gene>
    <name evidence="2" type="ORF">MBHS_00965</name>
</gene>
<accession>A0A1H6F4T3</accession>
<name>A0A1H6F4T3_9GAMM</name>
<dbReference type="PANTHER" id="PTHR34322:SF2">
    <property type="entry name" value="TRANSPOSASE IS200-LIKE DOMAIN-CONTAINING PROTEIN"/>
    <property type="match status" value="1"/>
</dbReference>
<dbReference type="Proteomes" id="UP000236724">
    <property type="component" value="Unassembled WGS sequence"/>
</dbReference>
<dbReference type="InterPro" id="IPR036515">
    <property type="entry name" value="Transposase_17_sf"/>
</dbReference>
<dbReference type="Gene3D" id="3.30.70.1290">
    <property type="entry name" value="Transposase IS200-like"/>
    <property type="match status" value="1"/>
</dbReference>
<dbReference type="SUPFAM" id="SSF143422">
    <property type="entry name" value="Transposase IS200-like"/>
    <property type="match status" value="1"/>
</dbReference>
<dbReference type="EMBL" id="FMSV02000158">
    <property type="protein sequence ID" value="SEH05112.1"/>
    <property type="molecule type" value="Genomic_DNA"/>
</dbReference>
<keyword evidence="3" id="KW-1185">Reference proteome</keyword>
<dbReference type="GO" id="GO:0006313">
    <property type="term" value="P:DNA transposition"/>
    <property type="evidence" value="ECO:0007669"/>
    <property type="project" value="InterPro"/>
</dbReference>